<dbReference type="HOGENOM" id="CLU_1963183_0_0_1"/>
<dbReference type="EnsemblPlants" id="OPUNC08G11390.1">
    <property type="protein sequence ID" value="OPUNC08G11390.1"/>
    <property type="gene ID" value="OPUNC08G11390"/>
</dbReference>
<keyword evidence="2" id="KW-1185">Reference proteome</keyword>
<dbReference type="Proteomes" id="UP000026962">
    <property type="component" value="Chromosome 8"/>
</dbReference>
<reference evidence="1" key="1">
    <citation type="submission" date="2015-04" db="UniProtKB">
        <authorList>
            <consortium name="EnsemblPlants"/>
        </authorList>
    </citation>
    <scope>IDENTIFICATION</scope>
</reference>
<dbReference type="AlphaFoldDB" id="A0A0E0LUA2"/>
<sequence length="128" mass="13985">MAGIAKKIDALCKAKAECVDQEEAQQVFSHNSQEALEVVPLQAQLASPEFVSSAPLLPPRAPMKKRDGITILFNPNRRQSSRLQPSREELQVDPIMGIGKPRGKSAKILKEMACITKILIPGSNFSCC</sequence>
<accession>A0A0E0LUA2</accession>
<name>A0A0E0LUA2_ORYPU</name>
<evidence type="ECO:0000313" key="1">
    <source>
        <dbReference type="EnsemblPlants" id="OPUNC08G11390.1"/>
    </source>
</evidence>
<proteinExistence type="predicted"/>
<evidence type="ECO:0000313" key="2">
    <source>
        <dbReference type="Proteomes" id="UP000026962"/>
    </source>
</evidence>
<dbReference type="Gramene" id="OPUNC08G11390.1">
    <property type="protein sequence ID" value="OPUNC08G11390.1"/>
    <property type="gene ID" value="OPUNC08G11390"/>
</dbReference>
<reference evidence="1" key="2">
    <citation type="submission" date="2018-05" db="EMBL/GenBank/DDBJ databases">
        <title>OpunRS2 (Oryza punctata Reference Sequence Version 2).</title>
        <authorList>
            <person name="Zhang J."/>
            <person name="Kudrna D."/>
            <person name="Lee S."/>
            <person name="Talag J."/>
            <person name="Welchert J."/>
            <person name="Wing R.A."/>
        </authorList>
    </citation>
    <scope>NUCLEOTIDE SEQUENCE [LARGE SCALE GENOMIC DNA]</scope>
</reference>
<protein>
    <submittedName>
        <fullName evidence="1">Uncharacterized protein</fullName>
    </submittedName>
</protein>
<organism evidence="1">
    <name type="scientific">Oryza punctata</name>
    <name type="common">Red rice</name>
    <dbReference type="NCBI Taxonomy" id="4537"/>
    <lineage>
        <taxon>Eukaryota</taxon>
        <taxon>Viridiplantae</taxon>
        <taxon>Streptophyta</taxon>
        <taxon>Embryophyta</taxon>
        <taxon>Tracheophyta</taxon>
        <taxon>Spermatophyta</taxon>
        <taxon>Magnoliopsida</taxon>
        <taxon>Liliopsida</taxon>
        <taxon>Poales</taxon>
        <taxon>Poaceae</taxon>
        <taxon>BOP clade</taxon>
        <taxon>Oryzoideae</taxon>
        <taxon>Oryzeae</taxon>
        <taxon>Oryzinae</taxon>
        <taxon>Oryza</taxon>
    </lineage>
</organism>